<proteinExistence type="predicted"/>
<feature type="transmembrane region" description="Helical" evidence="5">
    <location>
        <begin position="78"/>
        <end position="100"/>
    </location>
</feature>
<reference evidence="6" key="1">
    <citation type="submission" date="2016-01" db="EMBL/GenBank/DDBJ databases">
        <title>Reference transcriptome for the parasite Schistocephalus solidus: insights into the molecular evolution of parasitism.</title>
        <authorList>
            <person name="Hebert F.O."/>
            <person name="Grambauer S."/>
            <person name="Barber I."/>
            <person name="Landry C.R."/>
            <person name="Aubin-Horth N."/>
        </authorList>
    </citation>
    <scope>NUCLEOTIDE SEQUENCE</scope>
</reference>
<gene>
    <name evidence="6" type="ORF">TR88670</name>
</gene>
<dbReference type="GO" id="GO:0022857">
    <property type="term" value="F:transmembrane transporter activity"/>
    <property type="evidence" value="ECO:0007669"/>
    <property type="project" value="TreeGrafter"/>
</dbReference>
<comment type="subcellular location">
    <subcellularLocation>
        <location evidence="1">Membrane</location>
        <topology evidence="1">Multi-pass membrane protein</topology>
    </subcellularLocation>
</comment>
<protein>
    <recommendedName>
        <fullName evidence="7">Major facilitator superfamily (MFS) profile domain-containing protein</fullName>
    </recommendedName>
</protein>
<feature type="transmembrane region" description="Helical" evidence="5">
    <location>
        <begin position="112"/>
        <end position="133"/>
    </location>
</feature>
<name>A0A0V0J334_SCHSO</name>
<keyword evidence="4 5" id="KW-0472">Membrane</keyword>
<keyword evidence="3 5" id="KW-1133">Transmembrane helix</keyword>
<evidence type="ECO:0000256" key="3">
    <source>
        <dbReference type="ARBA" id="ARBA00022989"/>
    </source>
</evidence>
<dbReference type="AlphaFoldDB" id="A0A0V0J334"/>
<sequence>MHQSMHAIILLHIVASFAIVAIIGQGFVTLQYMFFRFSEEAGLPVNATGVSPCEYDNRSTRPDDVAKVEWVQKRSAQVATVCSLITGSLGLLTTIVLGHFSDWKGRKPAAIVNYIGSLISSIIFSEVFVHYLYLTPLDVFYSIILTVFPQ</sequence>
<evidence type="ECO:0008006" key="7">
    <source>
        <dbReference type="Google" id="ProtNLM"/>
    </source>
</evidence>
<organism evidence="6">
    <name type="scientific">Schistocephalus solidus</name>
    <name type="common">Tapeworm</name>
    <dbReference type="NCBI Taxonomy" id="70667"/>
    <lineage>
        <taxon>Eukaryota</taxon>
        <taxon>Metazoa</taxon>
        <taxon>Spiralia</taxon>
        <taxon>Lophotrochozoa</taxon>
        <taxon>Platyhelminthes</taxon>
        <taxon>Cestoda</taxon>
        <taxon>Eucestoda</taxon>
        <taxon>Diphyllobothriidea</taxon>
        <taxon>Diphyllobothriidae</taxon>
        <taxon>Schistocephalus</taxon>
    </lineage>
</organism>
<dbReference type="EMBL" id="GEEE01003532">
    <property type="protein sequence ID" value="JAP59693.1"/>
    <property type="molecule type" value="Transcribed_RNA"/>
</dbReference>
<evidence type="ECO:0000313" key="6">
    <source>
        <dbReference type="EMBL" id="JAP59693.1"/>
    </source>
</evidence>
<evidence type="ECO:0000256" key="5">
    <source>
        <dbReference type="SAM" id="Phobius"/>
    </source>
</evidence>
<evidence type="ECO:0000256" key="2">
    <source>
        <dbReference type="ARBA" id="ARBA00022692"/>
    </source>
</evidence>
<evidence type="ECO:0000256" key="1">
    <source>
        <dbReference type="ARBA" id="ARBA00004141"/>
    </source>
</evidence>
<dbReference type="PANTHER" id="PTHR23507">
    <property type="entry name" value="ZGC:174356"/>
    <property type="match status" value="1"/>
</dbReference>
<dbReference type="PANTHER" id="PTHR23507:SF1">
    <property type="entry name" value="FI18259P1-RELATED"/>
    <property type="match status" value="1"/>
</dbReference>
<dbReference type="GO" id="GO:0016020">
    <property type="term" value="C:membrane"/>
    <property type="evidence" value="ECO:0007669"/>
    <property type="project" value="UniProtKB-SubCell"/>
</dbReference>
<accession>A0A0V0J334</accession>
<feature type="transmembrane region" description="Helical" evidence="5">
    <location>
        <begin position="7"/>
        <end position="28"/>
    </location>
</feature>
<evidence type="ECO:0000256" key="4">
    <source>
        <dbReference type="ARBA" id="ARBA00023136"/>
    </source>
</evidence>
<keyword evidence="2 5" id="KW-0812">Transmembrane</keyword>